<name>A0A5N6MJR7_9ASTR</name>
<comment type="caution">
    <text evidence="2">The sequence shown here is derived from an EMBL/GenBank/DDBJ whole genome shotgun (WGS) entry which is preliminary data.</text>
</comment>
<dbReference type="OrthoDB" id="2015125at2759"/>
<dbReference type="Proteomes" id="UP000326396">
    <property type="component" value="Linkage Group LG5"/>
</dbReference>
<evidence type="ECO:0000313" key="2">
    <source>
        <dbReference type="EMBL" id="KAD3640328.1"/>
    </source>
</evidence>
<dbReference type="EMBL" id="SZYD01000015">
    <property type="protein sequence ID" value="KAD3640328.1"/>
    <property type="molecule type" value="Genomic_DNA"/>
</dbReference>
<accession>A0A5N6MJR7</accession>
<dbReference type="Pfam" id="PF22936">
    <property type="entry name" value="Pol_BBD"/>
    <property type="match status" value="1"/>
</dbReference>
<evidence type="ECO:0000259" key="1">
    <source>
        <dbReference type="Pfam" id="PF22936"/>
    </source>
</evidence>
<protein>
    <recommendedName>
        <fullName evidence="1">Retrovirus-related Pol polyprotein from transposon TNT 1-94-like beta-barrel domain-containing protein</fullName>
    </recommendedName>
</protein>
<dbReference type="AlphaFoldDB" id="A0A5N6MJR7"/>
<feature type="domain" description="Retrovirus-related Pol polyprotein from transposon TNT 1-94-like beta-barrel" evidence="1">
    <location>
        <begin position="14"/>
        <end position="94"/>
    </location>
</feature>
<dbReference type="InterPro" id="IPR054722">
    <property type="entry name" value="PolX-like_BBD"/>
</dbReference>
<reference evidence="2 3" key="1">
    <citation type="submission" date="2019-05" db="EMBL/GenBank/DDBJ databases">
        <title>Mikania micrantha, genome provides insights into the molecular mechanism of rapid growth.</title>
        <authorList>
            <person name="Liu B."/>
        </authorList>
    </citation>
    <scope>NUCLEOTIDE SEQUENCE [LARGE SCALE GENOMIC DNA]</scope>
    <source>
        <strain evidence="2">NLD-2019</strain>
        <tissue evidence="2">Leaf</tissue>
    </source>
</reference>
<keyword evidence="3" id="KW-1185">Reference proteome</keyword>
<sequence length="196" mass="22157">MFIDHEEEYSNPLWFLDSGCSHHMTGVNESFTQLDESFHLEVTLGDKKKLQVSGKGTVCIPISNKTSKLLEDVYYIPSLEYNLLSVGQLMAKGYVILFDEGTCTITHKPSGVPLMTIKMAKNNLFIIDASKITVRPTSPQSTLEADSRLWLHLANLAHMETDRSFLLFFFLVLVPIYPDGDRLAIHASIDDRVSRY</sequence>
<gene>
    <name evidence="2" type="ORF">E3N88_29551</name>
</gene>
<proteinExistence type="predicted"/>
<organism evidence="2 3">
    <name type="scientific">Mikania micrantha</name>
    <name type="common">bitter vine</name>
    <dbReference type="NCBI Taxonomy" id="192012"/>
    <lineage>
        <taxon>Eukaryota</taxon>
        <taxon>Viridiplantae</taxon>
        <taxon>Streptophyta</taxon>
        <taxon>Embryophyta</taxon>
        <taxon>Tracheophyta</taxon>
        <taxon>Spermatophyta</taxon>
        <taxon>Magnoliopsida</taxon>
        <taxon>eudicotyledons</taxon>
        <taxon>Gunneridae</taxon>
        <taxon>Pentapetalae</taxon>
        <taxon>asterids</taxon>
        <taxon>campanulids</taxon>
        <taxon>Asterales</taxon>
        <taxon>Asteraceae</taxon>
        <taxon>Asteroideae</taxon>
        <taxon>Heliantheae alliance</taxon>
        <taxon>Eupatorieae</taxon>
        <taxon>Mikania</taxon>
    </lineage>
</organism>
<evidence type="ECO:0000313" key="3">
    <source>
        <dbReference type="Proteomes" id="UP000326396"/>
    </source>
</evidence>